<dbReference type="AlphaFoldDB" id="A0A0A9YSJ7"/>
<feature type="non-terminal residue" evidence="1">
    <location>
        <position position="1"/>
    </location>
</feature>
<dbReference type="GO" id="GO:0003676">
    <property type="term" value="F:nucleic acid binding"/>
    <property type="evidence" value="ECO:0007669"/>
    <property type="project" value="InterPro"/>
</dbReference>
<feature type="non-terminal residue" evidence="1">
    <location>
        <position position="119"/>
    </location>
</feature>
<organism evidence="1">
    <name type="scientific">Lygus hesperus</name>
    <name type="common">Western plant bug</name>
    <dbReference type="NCBI Taxonomy" id="30085"/>
    <lineage>
        <taxon>Eukaryota</taxon>
        <taxon>Metazoa</taxon>
        <taxon>Ecdysozoa</taxon>
        <taxon>Arthropoda</taxon>
        <taxon>Hexapoda</taxon>
        <taxon>Insecta</taxon>
        <taxon>Pterygota</taxon>
        <taxon>Neoptera</taxon>
        <taxon>Paraneoptera</taxon>
        <taxon>Hemiptera</taxon>
        <taxon>Heteroptera</taxon>
        <taxon>Panheteroptera</taxon>
        <taxon>Cimicomorpha</taxon>
        <taxon>Miridae</taxon>
        <taxon>Mirini</taxon>
        <taxon>Lygus</taxon>
    </lineage>
</organism>
<proteinExistence type="predicted"/>
<dbReference type="CDD" id="cd09275">
    <property type="entry name" value="RNase_HI_RT_DIRS1"/>
    <property type="match status" value="1"/>
</dbReference>
<dbReference type="Gene3D" id="3.30.420.10">
    <property type="entry name" value="Ribonuclease H-like superfamily/Ribonuclease H"/>
    <property type="match status" value="1"/>
</dbReference>
<evidence type="ECO:0000313" key="1">
    <source>
        <dbReference type="EMBL" id="JAG36022.1"/>
    </source>
</evidence>
<dbReference type="InterPro" id="IPR036397">
    <property type="entry name" value="RNaseH_sf"/>
</dbReference>
<name>A0A0A9YSJ7_LYGHE</name>
<dbReference type="PANTHER" id="PTHR33050">
    <property type="entry name" value="REVERSE TRANSCRIPTASE DOMAIN-CONTAINING PROTEIN"/>
    <property type="match status" value="1"/>
</dbReference>
<protein>
    <submittedName>
        <fullName evidence="1">Putative enzymatic polyprotein</fullName>
    </submittedName>
</protein>
<reference evidence="1" key="2">
    <citation type="submission" date="2014-07" db="EMBL/GenBank/DDBJ databases">
        <authorList>
            <person name="Hull J."/>
        </authorList>
    </citation>
    <scope>NUCLEOTIDE SEQUENCE</scope>
</reference>
<dbReference type="SUPFAM" id="SSF53098">
    <property type="entry name" value="Ribonuclease H-like"/>
    <property type="match status" value="1"/>
</dbReference>
<accession>A0A0A9YSJ7</accession>
<gene>
    <name evidence="1" type="ORF">CM83_105708</name>
</gene>
<dbReference type="EMBL" id="GBHO01007582">
    <property type="protein sequence ID" value="JAG36022.1"/>
    <property type="molecule type" value="Transcribed_RNA"/>
</dbReference>
<sequence>VQVNNMFLSGLWSEENKNWHINRKEMYAVHQAVQGSLIHLAGSCIMVQSDNKTVVAYLRKQGGTRSVNLLKDVEKLLQLTQQHNIVVQTRFIPSVYNTVADCLSRQRVLPDWHLLPSAT</sequence>
<reference evidence="1" key="1">
    <citation type="journal article" date="2014" name="PLoS ONE">
        <title>Transcriptome-Based Identification of ABC Transporters in the Western Tarnished Plant Bug Lygus hesperus.</title>
        <authorList>
            <person name="Hull J.J."/>
            <person name="Chaney K."/>
            <person name="Geib S.M."/>
            <person name="Fabrick J.A."/>
            <person name="Brent C.S."/>
            <person name="Walsh D."/>
            <person name="Lavine L.C."/>
        </authorList>
    </citation>
    <scope>NUCLEOTIDE SEQUENCE</scope>
</reference>
<dbReference type="InterPro" id="IPR052055">
    <property type="entry name" value="Hepadnavirus_pol/RT"/>
</dbReference>
<dbReference type="PANTHER" id="PTHR33050:SF7">
    <property type="entry name" value="RIBONUCLEASE H"/>
    <property type="match status" value="1"/>
</dbReference>
<dbReference type="InterPro" id="IPR012337">
    <property type="entry name" value="RNaseH-like_sf"/>
</dbReference>